<evidence type="ECO:0000313" key="5">
    <source>
        <dbReference type="EMBL" id="CAI4031802.1"/>
    </source>
</evidence>
<comment type="similarity">
    <text evidence="1">Belongs to the P-Pant transferase superfamily. Gsp/Sfp/HetI/AcpT family.</text>
</comment>
<dbReference type="GO" id="GO:0008897">
    <property type="term" value="F:holo-[acyl-carrier-protein] synthase activity"/>
    <property type="evidence" value="ECO:0007669"/>
    <property type="project" value="InterPro"/>
</dbReference>
<evidence type="ECO:0000259" key="3">
    <source>
        <dbReference type="Pfam" id="PF01648"/>
    </source>
</evidence>
<dbReference type="RefSeq" id="WP_289268565.1">
    <property type="nucleotide sequence ID" value="NZ_OX365700.1"/>
</dbReference>
<protein>
    <submittedName>
        <fullName evidence="5">4'-phosphopantetheinyl transferase superfamily protein</fullName>
    </submittedName>
</protein>
<evidence type="ECO:0000313" key="6">
    <source>
        <dbReference type="Proteomes" id="UP001179121"/>
    </source>
</evidence>
<gene>
    <name evidence="5" type="ORF">DNFV4_02222</name>
</gene>
<dbReference type="InterPro" id="IPR037143">
    <property type="entry name" value="4-PPantetheinyl_Trfase_dom_sf"/>
</dbReference>
<keyword evidence="6" id="KW-1185">Reference proteome</keyword>
<dbReference type="Proteomes" id="UP001179121">
    <property type="component" value="Chromosome"/>
</dbReference>
<reference evidence="5" key="1">
    <citation type="submission" date="2022-10" db="EMBL/GenBank/DDBJ databases">
        <authorList>
            <person name="Koch H."/>
        </authorList>
    </citation>
    <scope>NUCLEOTIDE SEQUENCE</scope>
    <source>
        <strain evidence="5">DNF</strain>
    </source>
</reference>
<proteinExistence type="inferred from homology"/>
<feature type="domain" description="4'-phosphopantetheinyl transferase" evidence="3">
    <location>
        <begin position="150"/>
        <end position="242"/>
    </location>
</feature>
<dbReference type="GO" id="GO:0005829">
    <property type="term" value="C:cytosol"/>
    <property type="evidence" value="ECO:0007669"/>
    <property type="project" value="TreeGrafter"/>
</dbReference>
<accession>A0AA86T537</accession>
<dbReference type="Gene3D" id="3.90.470.20">
    <property type="entry name" value="4'-phosphopantetheinyl transferase domain"/>
    <property type="match status" value="2"/>
</dbReference>
<dbReference type="Pfam" id="PF22624">
    <property type="entry name" value="AASDHPPT_N"/>
    <property type="match status" value="1"/>
</dbReference>
<dbReference type="InterPro" id="IPR008278">
    <property type="entry name" value="4-PPantetheinyl_Trfase_dom"/>
</dbReference>
<name>A0AA86T537_9BACT</name>
<feature type="domain" description="4'-phosphopantetheinyl transferase N-terminal" evidence="4">
    <location>
        <begin position="62"/>
        <end position="144"/>
    </location>
</feature>
<evidence type="ECO:0000256" key="1">
    <source>
        <dbReference type="ARBA" id="ARBA00010990"/>
    </source>
</evidence>
<dbReference type="PANTHER" id="PTHR12215">
    <property type="entry name" value="PHOSPHOPANTETHEINE TRANSFERASE"/>
    <property type="match status" value="1"/>
</dbReference>
<evidence type="ECO:0000259" key="4">
    <source>
        <dbReference type="Pfam" id="PF22624"/>
    </source>
</evidence>
<dbReference type="KEGG" id="nti:DNFV4_02222"/>
<dbReference type="SUPFAM" id="SSF56214">
    <property type="entry name" value="4'-phosphopantetheinyl transferase"/>
    <property type="match status" value="2"/>
</dbReference>
<evidence type="ECO:0000256" key="2">
    <source>
        <dbReference type="ARBA" id="ARBA00022679"/>
    </source>
</evidence>
<dbReference type="PANTHER" id="PTHR12215:SF10">
    <property type="entry name" value="L-AMINOADIPATE-SEMIALDEHYDE DEHYDROGENASE-PHOSPHOPANTETHEINYL TRANSFERASE"/>
    <property type="match status" value="1"/>
</dbReference>
<dbReference type="EMBL" id="OX365700">
    <property type="protein sequence ID" value="CAI4031802.1"/>
    <property type="molecule type" value="Genomic_DNA"/>
</dbReference>
<keyword evidence="2 5" id="KW-0808">Transferase</keyword>
<dbReference type="GO" id="GO:0000287">
    <property type="term" value="F:magnesium ion binding"/>
    <property type="evidence" value="ECO:0007669"/>
    <property type="project" value="InterPro"/>
</dbReference>
<dbReference type="InterPro" id="IPR055066">
    <property type="entry name" value="AASDHPPT_N"/>
</dbReference>
<dbReference type="InterPro" id="IPR050559">
    <property type="entry name" value="P-Pant_transferase_sf"/>
</dbReference>
<dbReference type="AlphaFoldDB" id="A0AA86T537"/>
<dbReference type="GO" id="GO:0019878">
    <property type="term" value="P:lysine biosynthetic process via aminoadipic acid"/>
    <property type="evidence" value="ECO:0007669"/>
    <property type="project" value="TreeGrafter"/>
</dbReference>
<dbReference type="Pfam" id="PF01648">
    <property type="entry name" value="ACPS"/>
    <property type="match status" value="1"/>
</dbReference>
<organism evidence="5 6">
    <name type="scientific">Nitrospira tepida</name>
    <dbReference type="NCBI Taxonomy" id="2973512"/>
    <lineage>
        <taxon>Bacteria</taxon>
        <taxon>Pseudomonadati</taxon>
        <taxon>Nitrospirota</taxon>
        <taxon>Nitrospiria</taxon>
        <taxon>Nitrospirales</taxon>
        <taxon>Nitrospiraceae</taxon>
        <taxon>Nitrospira</taxon>
    </lineage>
</organism>
<sequence length="283" mass="32030">MKITWRGGNFQMVVIGGRQFPNMIATRPKPNRVRPIEVPALDARSVHLWTADVRTFRPVVRRFTRLLSAEERKRAVRLADPAHRMHFILAHGFLRLVLSRYLHAQPERLRFQSHANGKPRLLNATDSLCLEFNLAHSGHMTMIAIASGRSVGVDVEALTRPVRAQAIVERYFAPAERAHFASLPRPRYEKEFILYWTAKEAVLKATGLGLAGGLSRCEVIGHPGGRSATARLQGEGKARSWLVRFVPLSVECLGAVAAEGTEWRVGHYQPDLRLIRRWLDERE</sequence>